<protein>
    <recommendedName>
        <fullName evidence="2">Chitin-binding type-2 domain-containing protein</fullName>
    </recommendedName>
</protein>
<reference evidence="3 4" key="1">
    <citation type="submission" date="2015-07" db="EMBL/GenBank/DDBJ databases">
        <title>The genome of Habropoda laboriosa.</title>
        <authorList>
            <person name="Pan H."/>
            <person name="Kapheim K."/>
        </authorList>
    </citation>
    <scope>NUCLEOTIDE SEQUENCE [LARGE SCALE GENOMIC DNA]</scope>
    <source>
        <strain evidence="3">0110345459</strain>
    </source>
</reference>
<dbReference type="Pfam" id="PF01607">
    <property type="entry name" value="CBM_14"/>
    <property type="match status" value="1"/>
</dbReference>
<dbReference type="GO" id="GO:0008061">
    <property type="term" value="F:chitin binding"/>
    <property type="evidence" value="ECO:0007669"/>
    <property type="project" value="InterPro"/>
</dbReference>
<evidence type="ECO:0000256" key="1">
    <source>
        <dbReference type="SAM" id="MobiDB-lite"/>
    </source>
</evidence>
<sequence>MQTPLEKGGILKLYFVDYFNQCLFHTNFYLLLICISKAEIKKILAREDNNAKHYPFADDFQPPKAAIVHFPVAPVLLHSRHRRKTVETKASSGYSHAGKGHRDPGAEAQQTCTRRNVTEQATHLHRVEWLRSFSAEGYRVAGTFVTQSGDRKGGSRITLSLGMDRGETATERERERGLMLLVLSVCVACAFADTNPLKPQCPEEIVDDKVPMVVHPCNCSSYYVCLTDPPIPMTCPDGLQFDQVKQICDFKWRVKCRPHPQCPKRSALNNEVETL</sequence>
<feature type="domain" description="Chitin-binding type-2" evidence="2">
    <location>
        <begin position="198"/>
        <end position="258"/>
    </location>
</feature>
<dbReference type="SUPFAM" id="SSF57625">
    <property type="entry name" value="Invertebrate chitin-binding proteins"/>
    <property type="match status" value="1"/>
</dbReference>
<dbReference type="AlphaFoldDB" id="A0A0L7RHM3"/>
<organism evidence="3 4">
    <name type="scientific">Habropoda laboriosa</name>
    <dbReference type="NCBI Taxonomy" id="597456"/>
    <lineage>
        <taxon>Eukaryota</taxon>
        <taxon>Metazoa</taxon>
        <taxon>Ecdysozoa</taxon>
        <taxon>Arthropoda</taxon>
        <taxon>Hexapoda</taxon>
        <taxon>Insecta</taxon>
        <taxon>Pterygota</taxon>
        <taxon>Neoptera</taxon>
        <taxon>Endopterygota</taxon>
        <taxon>Hymenoptera</taxon>
        <taxon>Apocrita</taxon>
        <taxon>Aculeata</taxon>
        <taxon>Apoidea</taxon>
        <taxon>Anthophila</taxon>
        <taxon>Apidae</taxon>
        <taxon>Habropoda</taxon>
    </lineage>
</organism>
<accession>A0A0L7RHM3</accession>
<dbReference type="GO" id="GO:0005576">
    <property type="term" value="C:extracellular region"/>
    <property type="evidence" value="ECO:0007669"/>
    <property type="project" value="InterPro"/>
</dbReference>
<dbReference type="EMBL" id="KQ414588">
    <property type="protein sequence ID" value="KOC70487.1"/>
    <property type="molecule type" value="Genomic_DNA"/>
</dbReference>
<dbReference type="SMART" id="SM00494">
    <property type="entry name" value="ChtBD2"/>
    <property type="match status" value="1"/>
</dbReference>
<keyword evidence="4" id="KW-1185">Reference proteome</keyword>
<name>A0A0L7RHM3_9HYME</name>
<evidence type="ECO:0000313" key="4">
    <source>
        <dbReference type="Proteomes" id="UP000053825"/>
    </source>
</evidence>
<gene>
    <name evidence="3" type="ORF">WH47_00632</name>
</gene>
<feature type="region of interest" description="Disordered" evidence="1">
    <location>
        <begin position="84"/>
        <end position="113"/>
    </location>
</feature>
<evidence type="ECO:0000313" key="3">
    <source>
        <dbReference type="EMBL" id="KOC70487.1"/>
    </source>
</evidence>
<dbReference type="Proteomes" id="UP000053825">
    <property type="component" value="Unassembled WGS sequence"/>
</dbReference>
<dbReference type="InterPro" id="IPR002557">
    <property type="entry name" value="Chitin-bd_dom"/>
</dbReference>
<dbReference type="OrthoDB" id="6020543at2759"/>
<dbReference type="Gene3D" id="2.170.140.10">
    <property type="entry name" value="Chitin binding domain"/>
    <property type="match status" value="1"/>
</dbReference>
<evidence type="ECO:0000259" key="2">
    <source>
        <dbReference type="PROSITE" id="PS50940"/>
    </source>
</evidence>
<dbReference type="InterPro" id="IPR036508">
    <property type="entry name" value="Chitin-bd_dom_sf"/>
</dbReference>
<dbReference type="PROSITE" id="PS50940">
    <property type="entry name" value="CHIT_BIND_II"/>
    <property type="match status" value="1"/>
</dbReference>
<proteinExistence type="predicted"/>